<keyword evidence="1" id="KW-1133">Transmembrane helix</keyword>
<proteinExistence type="predicted"/>
<organism evidence="2 3">
    <name type="scientific">Pseudonocardia charpentierae</name>
    <dbReference type="NCBI Taxonomy" id="3075545"/>
    <lineage>
        <taxon>Bacteria</taxon>
        <taxon>Bacillati</taxon>
        <taxon>Actinomycetota</taxon>
        <taxon>Actinomycetes</taxon>
        <taxon>Pseudonocardiales</taxon>
        <taxon>Pseudonocardiaceae</taxon>
        <taxon>Pseudonocardia</taxon>
    </lineage>
</organism>
<accession>A0ABU2N3Z5</accession>
<reference evidence="3" key="1">
    <citation type="submission" date="2023-07" db="EMBL/GenBank/DDBJ databases">
        <title>30 novel species of actinomycetes from the DSMZ collection.</title>
        <authorList>
            <person name="Nouioui I."/>
        </authorList>
    </citation>
    <scope>NUCLEOTIDE SEQUENCE [LARGE SCALE GENOMIC DNA]</scope>
    <source>
        <strain evidence="3">DSM 45834</strain>
    </source>
</reference>
<dbReference type="RefSeq" id="WP_311554571.1">
    <property type="nucleotide sequence ID" value="NZ_JAVREJ010000002.1"/>
</dbReference>
<keyword evidence="3" id="KW-1185">Reference proteome</keyword>
<keyword evidence="1" id="KW-0812">Transmembrane</keyword>
<protein>
    <submittedName>
        <fullName evidence="2">Uncharacterized protein</fullName>
    </submittedName>
</protein>
<evidence type="ECO:0000313" key="2">
    <source>
        <dbReference type="EMBL" id="MDT0348647.1"/>
    </source>
</evidence>
<evidence type="ECO:0000256" key="1">
    <source>
        <dbReference type="SAM" id="Phobius"/>
    </source>
</evidence>
<name>A0ABU2N3Z5_9PSEU</name>
<feature type="transmembrane region" description="Helical" evidence="1">
    <location>
        <begin position="76"/>
        <end position="95"/>
    </location>
</feature>
<feature type="transmembrane region" description="Helical" evidence="1">
    <location>
        <begin position="155"/>
        <end position="174"/>
    </location>
</feature>
<feature type="transmembrane region" description="Helical" evidence="1">
    <location>
        <begin position="41"/>
        <end position="64"/>
    </location>
</feature>
<dbReference type="Proteomes" id="UP001183202">
    <property type="component" value="Unassembled WGS sequence"/>
</dbReference>
<evidence type="ECO:0000313" key="3">
    <source>
        <dbReference type="Proteomes" id="UP001183202"/>
    </source>
</evidence>
<sequence>MTSRHATRALIAGGVLLALYPAVRPWGDVTADGERTAFASVAWPLAHLAAVAGFALVAVGLLGLRDVLSDGPEAGAARGALGTWWLGTALVLPYYGAEAFALHTLGTRGDVDPALVEAIRMGAIQVTVFGVGLAAFAVAGVLAAVAVLRSGVLPRGGGAAFAVGFALYLPQFFAAPELRIAHGVLVAAGCVLLAAAVAAYAPPGTRSRRVTSARAASSSSGG</sequence>
<keyword evidence="1" id="KW-0472">Membrane</keyword>
<dbReference type="EMBL" id="JAVREJ010000002">
    <property type="protein sequence ID" value="MDT0348647.1"/>
    <property type="molecule type" value="Genomic_DNA"/>
</dbReference>
<feature type="transmembrane region" description="Helical" evidence="1">
    <location>
        <begin position="180"/>
        <end position="201"/>
    </location>
</feature>
<gene>
    <name evidence="2" type="ORF">RM445_03830</name>
</gene>
<feature type="transmembrane region" description="Helical" evidence="1">
    <location>
        <begin position="123"/>
        <end position="148"/>
    </location>
</feature>
<comment type="caution">
    <text evidence="2">The sequence shown here is derived from an EMBL/GenBank/DDBJ whole genome shotgun (WGS) entry which is preliminary data.</text>
</comment>